<comment type="caution">
    <text evidence="7">The sequence shown here is derived from an EMBL/GenBank/DDBJ whole genome shotgun (WGS) entry which is preliminary data.</text>
</comment>
<evidence type="ECO:0000313" key="7">
    <source>
        <dbReference type="EMBL" id="KAK4527575.1"/>
    </source>
</evidence>
<dbReference type="Gene3D" id="1.10.630.10">
    <property type="entry name" value="Cytochrome P450"/>
    <property type="match status" value="1"/>
</dbReference>
<dbReference type="GO" id="GO:0016705">
    <property type="term" value="F:oxidoreductase activity, acting on paired donors, with incorporation or reduction of molecular oxygen"/>
    <property type="evidence" value="ECO:0007669"/>
    <property type="project" value="InterPro"/>
</dbReference>
<keyword evidence="6" id="KW-0472">Membrane</keyword>
<protein>
    <submittedName>
        <fullName evidence="7">Uncharacterized protein</fullName>
    </submittedName>
</protein>
<dbReference type="PRINTS" id="PR00465">
    <property type="entry name" value="EP450IV"/>
</dbReference>
<evidence type="ECO:0000256" key="4">
    <source>
        <dbReference type="ARBA" id="ARBA00023004"/>
    </source>
</evidence>
<keyword evidence="2 5" id="KW-0349">Heme</keyword>
<dbReference type="Pfam" id="PF00067">
    <property type="entry name" value="p450"/>
    <property type="match status" value="2"/>
</dbReference>
<gene>
    <name evidence="7" type="ORF">GAYE_SCF41G5498</name>
</gene>
<accession>A0AAV9IJC2</accession>
<dbReference type="GO" id="GO:0020037">
    <property type="term" value="F:heme binding"/>
    <property type="evidence" value="ECO:0007669"/>
    <property type="project" value="InterPro"/>
</dbReference>
<dbReference type="InterPro" id="IPR050529">
    <property type="entry name" value="CYP450_sterol_14alpha_dmase"/>
</dbReference>
<dbReference type="InterPro" id="IPR002403">
    <property type="entry name" value="Cyt_P450_E_grp-IV"/>
</dbReference>
<keyword evidence="6" id="KW-1133">Transmembrane helix</keyword>
<keyword evidence="4 5" id="KW-0408">Iron</keyword>
<reference evidence="7 8" key="1">
    <citation type="submission" date="2022-07" db="EMBL/GenBank/DDBJ databases">
        <title>Genome-wide signatures of adaptation to extreme environments.</title>
        <authorList>
            <person name="Cho C.H."/>
            <person name="Yoon H.S."/>
        </authorList>
    </citation>
    <scope>NUCLEOTIDE SEQUENCE [LARGE SCALE GENOMIC DNA]</scope>
    <source>
        <strain evidence="7 8">108.79 E11</strain>
    </source>
</reference>
<name>A0AAV9IJC2_9RHOD</name>
<evidence type="ECO:0000256" key="3">
    <source>
        <dbReference type="ARBA" id="ARBA00022723"/>
    </source>
</evidence>
<proteinExistence type="inferred from homology"/>
<dbReference type="AlphaFoldDB" id="A0AAV9IJC2"/>
<comment type="cofactor">
    <cofactor evidence="5">
        <name>heme</name>
        <dbReference type="ChEBI" id="CHEBI:30413"/>
    </cofactor>
</comment>
<organism evidence="7 8">
    <name type="scientific">Galdieria yellowstonensis</name>
    <dbReference type="NCBI Taxonomy" id="3028027"/>
    <lineage>
        <taxon>Eukaryota</taxon>
        <taxon>Rhodophyta</taxon>
        <taxon>Bangiophyceae</taxon>
        <taxon>Galdieriales</taxon>
        <taxon>Galdieriaceae</taxon>
        <taxon>Galdieria</taxon>
    </lineage>
</organism>
<dbReference type="Proteomes" id="UP001300502">
    <property type="component" value="Unassembled WGS sequence"/>
</dbReference>
<keyword evidence="6" id="KW-0812">Transmembrane</keyword>
<dbReference type="PANTHER" id="PTHR24304">
    <property type="entry name" value="CYTOCHROME P450 FAMILY 7"/>
    <property type="match status" value="1"/>
</dbReference>
<dbReference type="InterPro" id="IPR036396">
    <property type="entry name" value="Cyt_P450_sf"/>
</dbReference>
<dbReference type="InterPro" id="IPR001128">
    <property type="entry name" value="Cyt_P450"/>
</dbReference>
<keyword evidence="3 5" id="KW-0479">Metal-binding</keyword>
<evidence type="ECO:0000256" key="2">
    <source>
        <dbReference type="ARBA" id="ARBA00022617"/>
    </source>
</evidence>
<evidence type="ECO:0000256" key="6">
    <source>
        <dbReference type="SAM" id="Phobius"/>
    </source>
</evidence>
<evidence type="ECO:0000256" key="1">
    <source>
        <dbReference type="ARBA" id="ARBA00010617"/>
    </source>
</evidence>
<evidence type="ECO:0000313" key="8">
    <source>
        <dbReference type="Proteomes" id="UP001300502"/>
    </source>
</evidence>
<feature type="transmembrane region" description="Helical" evidence="6">
    <location>
        <begin position="12"/>
        <end position="30"/>
    </location>
</feature>
<dbReference type="SUPFAM" id="SSF48264">
    <property type="entry name" value="Cytochrome P450"/>
    <property type="match status" value="1"/>
</dbReference>
<comment type="similarity">
    <text evidence="1">Belongs to the cytochrome P450 family.</text>
</comment>
<feature type="binding site" description="axial binding residue" evidence="5">
    <location>
        <position position="422"/>
    </location>
    <ligand>
        <name>heme</name>
        <dbReference type="ChEBI" id="CHEBI:30413"/>
    </ligand>
    <ligandPart>
        <name>Fe</name>
        <dbReference type="ChEBI" id="CHEBI:18248"/>
    </ligandPart>
</feature>
<dbReference type="EMBL" id="JANCYU010000053">
    <property type="protein sequence ID" value="KAK4527575.1"/>
    <property type="molecule type" value="Genomic_DNA"/>
</dbReference>
<dbReference type="GO" id="GO:0005506">
    <property type="term" value="F:iron ion binding"/>
    <property type="evidence" value="ECO:0007669"/>
    <property type="project" value="InterPro"/>
</dbReference>
<sequence length="483" mass="54957">METAKATMLLWSGWWLFGVSLFVFVVVTVARRSGWLTRKPKYTYPPVCKGLPFLGSALEFGKNPLEFLQSCRKQYGDVFTVVLPGRRMTFIFASTEQVRKYFFNGPSSLISFTAGVEPFTCRIFGMSKKDFSLAHRSLLTTLRSELGAKNIPQLAHRLINYYLDNFRSLWGKKNERDASELLLKTLSDASLRVVFGDEFANASPSLLNDFVVFDEWFELAATPLLPHFLLRPFVTSRRRLLDTIAANWKYTKNAPIYKLTEAYGNEGNVPSLLFTALWATWSNASSASFWTLIYILADEKVKYKVLAEVEKASPLLLSSKTELSAEWIFSNLPYVSYCVSETLRLCASVVDIRKVLADMEFGEFTIRQGDYLCISPAVAHREDSMFSQSENFVPDRFQKQGAHPNAVFDKDLFTFGGGFYKCPGQLFAMVELVLFIALAFYLYDIQLVDPVPKLKETQAVGIKKPSASCRIYYQWKRRLAGME</sequence>
<dbReference type="PANTHER" id="PTHR24304:SF2">
    <property type="entry name" value="24-HYDROXYCHOLESTEROL 7-ALPHA-HYDROXYLASE"/>
    <property type="match status" value="1"/>
</dbReference>
<dbReference type="GO" id="GO:0004497">
    <property type="term" value="F:monooxygenase activity"/>
    <property type="evidence" value="ECO:0007669"/>
    <property type="project" value="InterPro"/>
</dbReference>
<keyword evidence="8" id="KW-1185">Reference proteome</keyword>
<evidence type="ECO:0000256" key="5">
    <source>
        <dbReference type="PIRSR" id="PIRSR602403-1"/>
    </source>
</evidence>